<dbReference type="GO" id="GO:0004148">
    <property type="term" value="F:dihydrolipoyl dehydrogenase (NADH) activity"/>
    <property type="evidence" value="ECO:0007669"/>
    <property type="project" value="UniProtKB-EC"/>
</dbReference>
<evidence type="ECO:0000256" key="6">
    <source>
        <dbReference type="ARBA" id="ARBA00022630"/>
    </source>
</evidence>
<evidence type="ECO:0000256" key="15">
    <source>
        <dbReference type="PIRSR" id="PIRSR000350-4"/>
    </source>
</evidence>
<feature type="disulfide bond" description="Redox-active" evidence="15">
    <location>
        <begin position="39"/>
        <end position="44"/>
    </location>
</feature>
<evidence type="ECO:0000313" key="20">
    <source>
        <dbReference type="Proteomes" id="UP000593601"/>
    </source>
</evidence>
<dbReference type="PRINTS" id="PR00411">
    <property type="entry name" value="PNDRDTASEI"/>
</dbReference>
<evidence type="ECO:0000256" key="10">
    <source>
        <dbReference type="ARBA" id="ARBA00023157"/>
    </source>
</evidence>
<name>A0A7M2RDM7_9FIRM</name>
<feature type="binding site" evidence="14">
    <location>
        <begin position="176"/>
        <end position="183"/>
    </location>
    <ligand>
        <name>NAD(+)</name>
        <dbReference type="ChEBI" id="CHEBI:57540"/>
    </ligand>
</feature>
<keyword evidence="6 16" id="KW-0285">Flavoprotein</keyword>
<evidence type="ECO:0000259" key="18">
    <source>
        <dbReference type="Pfam" id="PF07992"/>
    </source>
</evidence>
<reference evidence="19 20" key="1">
    <citation type="submission" date="2020-10" db="EMBL/GenBank/DDBJ databases">
        <title>Blautia liquoris sp.nov., isolated from the mud in a fermentation cellar used for the production of Chinese strong-flavoured liquor.</title>
        <authorList>
            <person name="Lu L."/>
        </authorList>
    </citation>
    <scope>NUCLEOTIDE SEQUENCE [LARGE SCALE GENOMIC DNA]</scope>
    <source>
        <strain evidence="19 20">LZLJ-3</strain>
    </source>
</reference>
<keyword evidence="11 16" id="KW-0676">Redox-active center</keyword>
<organism evidence="19 20">
    <name type="scientific">Blautia liquoris</name>
    <dbReference type="NCBI Taxonomy" id="2779518"/>
    <lineage>
        <taxon>Bacteria</taxon>
        <taxon>Bacillati</taxon>
        <taxon>Bacillota</taxon>
        <taxon>Clostridia</taxon>
        <taxon>Lachnospirales</taxon>
        <taxon>Lachnospiraceae</taxon>
        <taxon>Blautia</taxon>
    </lineage>
</organism>
<dbReference type="Gene3D" id="3.30.390.30">
    <property type="match status" value="1"/>
</dbReference>
<dbReference type="EMBL" id="CP063304">
    <property type="protein sequence ID" value="QOV18396.1"/>
    <property type="molecule type" value="Genomic_DNA"/>
</dbReference>
<sequence length="469" mass="50705">MYDLVVIGAGPGGYEAALEAAKLGMKTAVVENREVGGTCLNRGCVPAKALLHAAELYRNVQNGERFGIISTDVACDYEKINFYKEEASKTLREGIEHLLKANKVDLIRGTGIIVGSGKIKVTRDKKTEDIDAEKILIAAGSKPASLPIPGIDIPDIMTSDDMFRMEQIPKKLVIIGGGVIGVEFAMVFSSFGTKVTIAEAEKSILPGMDSDISKNLKILLKKRGVEIHTDTFVQKIEKKDQGFLCSYLEKSKKGDKTGEIETPYLLLAAGRTPNTDGLFNEGVTPETKRGRILVNQEFETSLPGVYAIGDVTGGTMLAHVASAQGVCAVELMNKKEPSIDLAVVPSCVYTDPEIACVGITEQEAKEKGIDAFSGKALTHSNCKSVITKEERGFAKIVIDRETDYVIGAQIMCARATDMIGEMGTAIANHMTVKQLMRAMRAHPTYNELIGEALKISAEAQVDRNTSIRK</sequence>
<evidence type="ECO:0000256" key="8">
    <source>
        <dbReference type="ARBA" id="ARBA00023002"/>
    </source>
</evidence>
<evidence type="ECO:0000256" key="14">
    <source>
        <dbReference type="PIRSR" id="PIRSR000350-3"/>
    </source>
</evidence>
<dbReference type="InterPro" id="IPR006258">
    <property type="entry name" value="Lipoamide_DH"/>
</dbReference>
<dbReference type="InterPro" id="IPR001100">
    <property type="entry name" value="Pyr_nuc-diS_OxRdtase"/>
</dbReference>
<protein>
    <recommendedName>
        <fullName evidence="4 16">Dihydrolipoyl dehydrogenase</fullName>
        <ecNumber evidence="3 16">1.8.1.4</ecNumber>
    </recommendedName>
</protein>
<evidence type="ECO:0000256" key="16">
    <source>
        <dbReference type="RuleBase" id="RU003692"/>
    </source>
</evidence>
<dbReference type="InterPro" id="IPR004099">
    <property type="entry name" value="Pyr_nucl-diS_OxRdtase_dimer"/>
</dbReference>
<keyword evidence="7 14" id="KW-0274">FAD</keyword>
<evidence type="ECO:0000256" key="4">
    <source>
        <dbReference type="ARBA" id="ARBA00016961"/>
    </source>
</evidence>
<dbReference type="KEGG" id="bliq:INP51_10240"/>
<comment type="subcellular location">
    <subcellularLocation>
        <location evidence="1">Cytoplasm</location>
    </subcellularLocation>
</comment>
<dbReference type="PANTHER" id="PTHR22912:SF217">
    <property type="entry name" value="DIHYDROLIPOYL DEHYDROGENASE"/>
    <property type="match status" value="1"/>
</dbReference>
<evidence type="ECO:0000256" key="3">
    <source>
        <dbReference type="ARBA" id="ARBA00012608"/>
    </source>
</evidence>
<evidence type="ECO:0000256" key="7">
    <source>
        <dbReference type="ARBA" id="ARBA00022827"/>
    </source>
</evidence>
<dbReference type="RefSeq" id="WP_193734758.1">
    <property type="nucleotide sequence ID" value="NZ_CP063304.1"/>
</dbReference>
<keyword evidence="10" id="KW-1015">Disulfide bond</keyword>
<proteinExistence type="inferred from homology"/>
<feature type="domain" description="FAD/NAD(P)-binding" evidence="18">
    <location>
        <begin position="2"/>
        <end position="325"/>
    </location>
</feature>
<evidence type="ECO:0000256" key="12">
    <source>
        <dbReference type="ARBA" id="ARBA00049187"/>
    </source>
</evidence>
<dbReference type="Pfam" id="PF02852">
    <property type="entry name" value="Pyr_redox_dim"/>
    <property type="match status" value="1"/>
</dbReference>
<feature type="binding site" evidence="14">
    <location>
        <position position="310"/>
    </location>
    <ligand>
        <name>FAD</name>
        <dbReference type="ChEBI" id="CHEBI:57692"/>
    </ligand>
</feature>
<dbReference type="SUPFAM" id="SSF55424">
    <property type="entry name" value="FAD/NAD-linked reductases, dimerisation (C-terminal) domain"/>
    <property type="match status" value="1"/>
</dbReference>
<dbReference type="GO" id="GO:0005737">
    <property type="term" value="C:cytoplasm"/>
    <property type="evidence" value="ECO:0007669"/>
    <property type="project" value="UniProtKB-SubCell"/>
</dbReference>
<dbReference type="SUPFAM" id="SSF51905">
    <property type="entry name" value="FAD/NAD(P)-binding domain"/>
    <property type="match status" value="1"/>
</dbReference>
<evidence type="ECO:0000256" key="11">
    <source>
        <dbReference type="ARBA" id="ARBA00023284"/>
    </source>
</evidence>
<dbReference type="AlphaFoldDB" id="A0A7M2RDM7"/>
<dbReference type="EC" id="1.8.1.4" evidence="3 16"/>
<feature type="binding site" evidence="14">
    <location>
        <position position="199"/>
    </location>
    <ligand>
        <name>NAD(+)</name>
        <dbReference type="ChEBI" id="CHEBI:57540"/>
    </ligand>
</feature>
<comment type="miscellaneous">
    <text evidence="16">The active site is a redox-active disulfide bond.</text>
</comment>
<evidence type="ECO:0000259" key="17">
    <source>
        <dbReference type="Pfam" id="PF02852"/>
    </source>
</evidence>
<comment type="similarity">
    <text evidence="2 16">Belongs to the class-I pyridine nucleotide-disulfide oxidoreductase family.</text>
</comment>
<comment type="cofactor">
    <cofactor evidence="14 16">
        <name>FAD</name>
        <dbReference type="ChEBI" id="CHEBI:57692"/>
    </cofactor>
    <text evidence="14 16">Binds 1 FAD per subunit.</text>
</comment>
<evidence type="ECO:0000313" key="19">
    <source>
        <dbReference type="EMBL" id="QOV18396.1"/>
    </source>
</evidence>
<dbReference type="GO" id="GO:0050660">
    <property type="term" value="F:flavin adenine dinucleotide binding"/>
    <property type="evidence" value="ECO:0007669"/>
    <property type="project" value="InterPro"/>
</dbReference>
<feature type="binding site" evidence="14">
    <location>
        <position position="270"/>
    </location>
    <ligand>
        <name>NAD(+)</name>
        <dbReference type="ChEBI" id="CHEBI:57540"/>
    </ligand>
</feature>
<accession>A0A7M2RDM7</accession>
<dbReference type="NCBIfam" id="TIGR01350">
    <property type="entry name" value="lipoamide_DH"/>
    <property type="match status" value="1"/>
</dbReference>
<comment type="catalytic activity">
    <reaction evidence="12 16">
        <text>N(6)-[(R)-dihydrolipoyl]-L-lysyl-[protein] + NAD(+) = N(6)-[(R)-lipoyl]-L-lysyl-[protein] + NADH + H(+)</text>
        <dbReference type="Rhea" id="RHEA:15045"/>
        <dbReference type="Rhea" id="RHEA-COMP:10474"/>
        <dbReference type="Rhea" id="RHEA-COMP:10475"/>
        <dbReference type="ChEBI" id="CHEBI:15378"/>
        <dbReference type="ChEBI" id="CHEBI:57540"/>
        <dbReference type="ChEBI" id="CHEBI:57945"/>
        <dbReference type="ChEBI" id="CHEBI:83099"/>
        <dbReference type="ChEBI" id="CHEBI:83100"/>
        <dbReference type="EC" id="1.8.1.4"/>
    </reaction>
</comment>
<dbReference type="PROSITE" id="PS00076">
    <property type="entry name" value="PYRIDINE_REDOX_1"/>
    <property type="match status" value="1"/>
</dbReference>
<keyword evidence="8 16" id="KW-0560">Oxidoreductase</keyword>
<keyword evidence="5" id="KW-0963">Cytoplasm</keyword>
<dbReference type="FunFam" id="3.30.390.30:FF:000001">
    <property type="entry name" value="Dihydrolipoyl dehydrogenase"/>
    <property type="match status" value="1"/>
</dbReference>
<feature type="active site" description="Proton acceptor" evidence="13">
    <location>
        <position position="442"/>
    </location>
</feature>
<evidence type="ECO:0000256" key="5">
    <source>
        <dbReference type="ARBA" id="ARBA00022490"/>
    </source>
</evidence>
<feature type="domain" description="Pyridine nucleotide-disulphide oxidoreductase dimerisation" evidence="17">
    <location>
        <begin position="344"/>
        <end position="452"/>
    </location>
</feature>
<dbReference type="InterPro" id="IPR023753">
    <property type="entry name" value="FAD/NAD-binding_dom"/>
</dbReference>
<evidence type="ECO:0000256" key="9">
    <source>
        <dbReference type="ARBA" id="ARBA00023027"/>
    </source>
</evidence>
<dbReference type="PIRSF" id="PIRSF000350">
    <property type="entry name" value="Mercury_reductase_MerA"/>
    <property type="match status" value="1"/>
</dbReference>
<dbReference type="InterPro" id="IPR016156">
    <property type="entry name" value="FAD/NAD-linked_Rdtase_dimer_sf"/>
</dbReference>
<dbReference type="Proteomes" id="UP000593601">
    <property type="component" value="Chromosome"/>
</dbReference>
<dbReference type="PANTHER" id="PTHR22912">
    <property type="entry name" value="DISULFIDE OXIDOREDUCTASE"/>
    <property type="match status" value="1"/>
</dbReference>
<keyword evidence="14" id="KW-0547">Nucleotide-binding</keyword>
<gene>
    <name evidence="19" type="primary">lpdA</name>
    <name evidence="19" type="ORF">INP51_10240</name>
</gene>
<dbReference type="PRINTS" id="PR00368">
    <property type="entry name" value="FADPNR"/>
</dbReference>
<dbReference type="InterPro" id="IPR050151">
    <property type="entry name" value="Class-I_Pyr_Nuc-Dis_Oxidored"/>
</dbReference>
<evidence type="ECO:0000256" key="1">
    <source>
        <dbReference type="ARBA" id="ARBA00004496"/>
    </source>
</evidence>
<evidence type="ECO:0000256" key="2">
    <source>
        <dbReference type="ARBA" id="ARBA00007532"/>
    </source>
</evidence>
<feature type="binding site" evidence="14">
    <location>
        <begin position="316"/>
        <end position="319"/>
    </location>
    <ligand>
        <name>FAD</name>
        <dbReference type="ChEBI" id="CHEBI:57692"/>
    </ligand>
</feature>
<dbReference type="Pfam" id="PF07992">
    <property type="entry name" value="Pyr_redox_2"/>
    <property type="match status" value="1"/>
</dbReference>
<dbReference type="InterPro" id="IPR036188">
    <property type="entry name" value="FAD/NAD-bd_sf"/>
</dbReference>
<dbReference type="Gene3D" id="3.50.50.60">
    <property type="entry name" value="FAD/NAD(P)-binding domain"/>
    <property type="match status" value="2"/>
</dbReference>
<evidence type="ECO:0000256" key="13">
    <source>
        <dbReference type="PIRSR" id="PIRSR000350-2"/>
    </source>
</evidence>
<dbReference type="GO" id="GO:0006103">
    <property type="term" value="P:2-oxoglutarate metabolic process"/>
    <property type="evidence" value="ECO:0007669"/>
    <property type="project" value="TreeGrafter"/>
</dbReference>
<keyword evidence="20" id="KW-1185">Reference proteome</keyword>
<keyword evidence="9 14" id="KW-0520">NAD</keyword>
<feature type="binding site" evidence="14">
    <location>
        <position position="48"/>
    </location>
    <ligand>
        <name>FAD</name>
        <dbReference type="ChEBI" id="CHEBI:57692"/>
    </ligand>
</feature>
<dbReference type="InterPro" id="IPR012999">
    <property type="entry name" value="Pyr_OxRdtase_I_AS"/>
</dbReference>
<feature type="binding site" evidence="14">
    <location>
        <position position="111"/>
    </location>
    <ligand>
        <name>FAD</name>
        <dbReference type="ChEBI" id="CHEBI:57692"/>
    </ligand>
</feature>